<proteinExistence type="predicted"/>
<organism evidence="2 3">
    <name type="scientific">Laccaria amethystina LaAM-08-1</name>
    <dbReference type="NCBI Taxonomy" id="1095629"/>
    <lineage>
        <taxon>Eukaryota</taxon>
        <taxon>Fungi</taxon>
        <taxon>Dikarya</taxon>
        <taxon>Basidiomycota</taxon>
        <taxon>Agaricomycotina</taxon>
        <taxon>Agaricomycetes</taxon>
        <taxon>Agaricomycetidae</taxon>
        <taxon>Agaricales</taxon>
        <taxon>Agaricineae</taxon>
        <taxon>Hydnangiaceae</taxon>
        <taxon>Laccaria</taxon>
    </lineage>
</organism>
<dbReference type="InterPro" id="IPR000953">
    <property type="entry name" value="Chromo/chromo_shadow_dom"/>
</dbReference>
<dbReference type="AlphaFoldDB" id="A0A0C9YGG6"/>
<keyword evidence="3" id="KW-1185">Reference proteome</keyword>
<reference evidence="3" key="2">
    <citation type="submission" date="2015-01" db="EMBL/GenBank/DDBJ databases">
        <title>Evolutionary Origins and Diversification of the Mycorrhizal Mutualists.</title>
        <authorList>
            <consortium name="DOE Joint Genome Institute"/>
            <consortium name="Mycorrhizal Genomics Consortium"/>
            <person name="Kohler A."/>
            <person name="Kuo A."/>
            <person name="Nagy L.G."/>
            <person name="Floudas D."/>
            <person name="Copeland A."/>
            <person name="Barry K.W."/>
            <person name="Cichocki N."/>
            <person name="Veneault-Fourrey C."/>
            <person name="LaButti K."/>
            <person name="Lindquist E.A."/>
            <person name="Lipzen A."/>
            <person name="Lundell T."/>
            <person name="Morin E."/>
            <person name="Murat C."/>
            <person name="Riley R."/>
            <person name="Ohm R."/>
            <person name="Sun H."/>
            <person name="Tunlid A."/>
            <person name="Henrissat B."/>
            <person name="Grigoriev I.V."/>
            <person name="Hibbett D.S."/>
            <person name="Martin F."/>
        </authorList>
    </citation>
    <scope>NUCLEOTIDE SEQUENCE [LARGE SCALE GENOMIC DNA]</scope>
    <source>
        <strain evidence="3">LaAM-08-1</strain>
    </source>
</reference>
<dbReference type="STRING" id="1095629.A0A0C9YGG6"/>
<feature type="domain" description="Chromo" evidence="1">
    <location>
        <begin position="343"/>
        <end position="397"/>
    </location>
</feature>
<dbReference type="CDD" id="cd00024">
    <property type="entry name" value="CD_CSD"/>
    <property type="match status" value="1"/>
</dbReference>
<evidence type="ECO:0000313" key="3">
    <source>
        <dbReference type="Proteomes" id="UP000054477"/>
    </source>
</evidence>
<dbReference type="Pfam" id="PF00385">
    <property type="entry name" value="Chromo"/>
    <property type="match status" value="1"/>
</dbReference>
<dbReference type="InterPro" id="IPR040684">
    <property type="entry name" value="HMUDK_hel"/>
</dbReference>
<dbReference type="InterPro" id="IPR023780">
    <property type="entry name" value="Chromo_domain"/>
</dbReference>
<dbReference type="EMBL" id="KN838538">
    <property type="protein sequence ID" value="KIK09472.1"/>
    <property type="molecule type" value="Genomic_DNA"/>
</dbReference>
<dbReference type="HOGENOM" id="CLU_028984_0_0_1"/>
<dbReference type="SUPFAM" id="SSF54160">
    <property type="entry name" value="Chromo domain-like"/>
    <property type="match status" value="1"/>
</dbReference>
<dbReference type="GO" id="GO:0006338">
    <property type="term" value="P:chromatin remodeling"/>
    <property type="evidence" value="ECO:0007669"/>
    <property type="project" value="UniProtKB-ARBA"/>
</dbReference>
<protein>
    <recommendedName>
        <fullName evidence="1">Chromo domain-containing protein</fullName>
    </recommendedName>
</protein>
<evidence type="ECO:0000313" key="2">
    <source>
        <dbReference type="EMBL" id="KIK09472.1"/>
    </source>
</evidence>
<name>A0A0C9YGG6_9AGAR</name>
<accession>A0A0C9YGG6</accession>
<dbReference type="Proteomes" id="UP000054477">
    <property type="component" value="Unassembled WGS sequence"/>
</dbReference>
<dbReference type="PROSITE" id="PS50013">
    <property type="entry name" value="CHROMO_2"/>
    <property type="match status" value="1"/>
</dbReference>
<dbReference type="SMART" id="SM00298">
    <property type="entry name" value="CHROMO"/>
    <property type="match status" value="1"/>
</dbReference>
<gene>
    <name evidence="2" type="ORF">K443DRAFT_127417</name>
</gene>
<dbReference type="OrthoDB" id="433924at2759"/>
<dbReference type="InterPro" id="IPR016197">
    <property type="entry name" value="Chromo-like_dom_sf"/>
</dbReference>
<dbReference type="Pfam" id="PF18723">
    <property type="entry name" value="HMUDK_hel"/>
    <property type="match status" value="1"/>
</dbReference>
<sequence length="397" mass="45666">MENNSNPRSHLTLSGVSRPNGRISMIGAELDNPHRMWTDDPILQKYYFCNTYRVLDKLCQYMIREVIEKGSQDPIEIVFRVLLFNSFTKIETWELLNQKLGPLTWATYDREKYKHVLAKAKFNGMALYTGAFIKPAPHFGYTDNYMNHLCLLEVFMENHLALRLLNAPTLADVYEYIISFPSMGDFTTYQLMLNLSYTKVLNFNANDFVISGPGSSSGLSKMFGKSLARAKNPESDIEVDAIRWLVETQDQHFERLGINFSRLEPKKLPMDVADVEHTLCEVDKYCRIAHPHLKGRRTMIRRNFSPSEDYVPMPSVVPKAWSDSARSVSRIRTNQKLVVEPRYEINRLGGHRKGPYGLEFLVFWSGYPNSDATWEPELSLASDAPVIVKEYKAAKKL</sequence>
<dbReference type="Gene3D" id="2.40.50.40">
    <property type="match status" value="1"/>
</dbReference>
<reference evidence="2 3" key="1">
    <citation type="submission" date="2014-04" db="EMBL/GenBank/DDBJ databases">
        <authorList>
            <consortium name="DOE Joint Genome Institute"/>
            <person name="Kuo A."/>
            <person name="Kohler A."/>
            <person name="Nagy L.G."/>
            <person name="Floudas D."/>
            <person name="Copeland A."/>
            <person name="Barry K.W."/>
            <person name="Cichocki N."/>
            <person name="Veneault-Fourrey C."/>
            <person name="LaButti K."/>
            <person name="Lindquist E.A."/>
            <person name="Lipzen A."/>
            <person name="Lundell T."/>
            <person name="Morin E."/>
            <person name="Murat C."/>
            <person name="Sun H."/>
            <person name="Tunlid A."/>
            <person name="Henrissat B."/>
            <person name="Grigoriev I.V."/>
            <person name="Hibbett D.S."/>
            <person name="Martin F."/>
            <person name="Nordberg H.P."/>
            <person name="Cantor M.N."/>
            <person name="Hua S.X."/>
        </authorList>
    </citation>
    <scope>NUCLEOTIDE SEQUENCE [LARGE SCALE GENOMIC DNA]</scope>
    <source>
        <strain evidence="2 3">LaAM-08-1</strain>
    </source>
</reference>
<evidence type="ECO:0000259" key="1">
    <source>
        <dbReference type="PROSITE" id="PS50013"/>
    </source>
</evidence>